<dbReference type="AlphaFoldDB" id="F8NGG0"/>
<dbReference type="Proteomes" id="UP000008064">
    <property type="component" value="Unassembled WGS sequence"/>
</dbReference>
<dbReference type="HOGENOM" id="CLU_175714_0_0_1"/>
<protein>
    <submittedName>
        <fullName evidence="1">Uncharacterized protein</fullName>
    </submittedName>
</protein>
<sequence>MEPSEPLKPSTTSKKCRIAEMIQYTCELEETDGGMRPHCYPLLRIFRMCPDRPACEITKFTNINTNTGEVEIPGETSELLPKAKPWRDVYRYQDPLDKST</sequence>
<name>F8NGG0_SERL9</name>
<reference evidence="2" key="1">
    <citation type="journal article" date="2011" name="Science">
        <title>The plant cell wall-decomposing machinery underlies the functional diversity of forest fungi.</title>
        <authorList>
            <person name="Eastwood D.C."/>
            <person name="Floudas D."/>
            <person name="Binder M."/>
            <person name="Majcherczyk A."/>
            <person name="Schneider P."/>
            <person name="Aerts A."/>
            <person name="Asiegbu F.O."/>
            <person name="Baker S.E."/>
            <person name="Barry K."/>
            <person name="Bendiksby M."/>
            <person name="Blumentritt M."/>
            <person name="Coutinho P.M."/>
            <person name="Cullen D."/>
            <person name="de Vries R.P."/>
            <person name="Gathman A."/>
            <person name="Goodell B."/>
            <person name="Henrissat B."/>
            <person name="Ihrmark K."/>
            <person name="Kauserud H."/>
            <person name="Kohler A."/>
            <person name="LaButti K."/>
            <person name="Lapidus A."/>
            <person name="Lavin J.L."/>
            <person name="Lee Y.-H."/>
            <person name="Lindquist E."/>
            <person name="Lilly W."/>
            <person name="Lucas S."/>
            <person name="Morin E."/>
            <person name="Murat C."/>
            <person name="Oguiza J.A."/>
            <person name="Park J."/>
            <person name="Pisabarro A.G."/>
            <person name="Riley R."/>
            <person name="Rosling A."/>
            <person name="Salamov A."/>
            <person name="Schmidt O."/>
            <person name="Schmutz J."/>
            <person name="Skrede I."/>
            <person name="Stenlid J."/>
            <person name="Wiebenga A."/>
            <person name="Xie X."/>
            <person name="Kuees U."/>
            <person name="Hibbett D.S."/>
            <person name="Hoffmeister D."/>
            <person name="Hoegberg N."/>
            <person name="Martin F."/>
            <person name="Grigoriev I.V."/>
            <person name="Watkinson S.C."/>
        </authorList>
    </citation>
    <scope>NUCLEOTIDE SEQUENCE [LARGE SCALE GENOMIC DNA]</scope>
    <source>
        <strain evidence="2">S7.9</strain>
    </source>
</reference>
<dbReference type="InterPro" id="IPR024645">
    <property type="entry name" value="Mitochondr_Som1"/>
</dbReference>
<dbReference type="GO" id="GO:0042720">
    <property type="term" value="C:mitochondrial inner membrane peptidase complex"/>
    <property type="evidence" value="ECO:0007669"/>
    <property type="project" value="InterPro"/>
</dbReference>
<dbReference type="GeneID" id="18810094"/>
<gene>
    <name evidence="1" type="ORF">SERLADRAFT_365368</name>
</gene>
<dbReference type="OrthoDB" id="3983163at2759"/>
<evidence type="ECO:0000313" key="2">
    <source>
        <dbReference type="Proteomes" id="UP000008064"/>
    </source>
</evidence>
<dbReference type="Pfam" id="PF11093">
    <property type="entry name" value="Mitochondr_Som1"/>
    <property type="match status" value="1"/>
</dbReference>
<dbReference type="RefSeq" id="XP_007313589.1">
    <property type="nucleotide sequence ID" value="XM_007313527.1"/>
</dbReference>
<dbReference type="EMBL" id="GL945429">
    <property type="protein sequence ID" value="EGO29347.1"/>
    <property type="molecule type" value="Genomic_DNA"/>
</dbReference>
<evidence type="ECO:0000313" key="1">
    <source>
        <dbReference type="EMBL" id="EGO29347.1"/>
    </source>
</evidence>
<organism evidence="2">
    <name type="scientific">Serpula lacrymans var. lacrymans (strain S7.9)</name>
    <name type="common">Dry rot fungus</name>
    <dbReference type="NCBI Taxonomy" id="578457"/>
    <lineage>
        <taxon>Eukaryota</taxon>
        <taxon>Fungi</taxon>
        <taxon>Dikarya</taxon>
        <taxon>Basidiomycota</taxon>
        <taxon>Agaricomycotina</taxon>
        <taxon>Agaricomycetes</taxon>
        <taxon>Agaricomycetidae</taxon>
        <taxon>Boletales</taxon>
        <taxon>Coniophorineae</taxon>
        <taxon>Serpulaceae</taxon>
        <taxon>Serpula</taxon>
    </lineage>
</organism>
<accession>F8NGG0</accession>
<proteinExistence type="predicted"/>
<dbReference type="KEGG" id="sla:SERLADRAFT_365368"/>